<evidence type="ECO:0000313" key="1">
    <source>
        <dbReference type="EMBL" id="ANJ66217.1"/>
    </source>
</evidence>
<gene>
    <name evidence="1" type="ORF">A9404_01465</name>
</gene>
<dbReference type="EMBL" id="CP016027">
    <property type="protein sequence ID" value="ANJ66217.1"/>
    <property type="molecule type" value="Genomic_DNA"/>
</dbReference>
<name>A0A191ZEC3_9GAMM</name>
<keyword evidence="2" id="KW-1185">Reference proteome</keyword>
<dbReference type="STRING" id="1860122.A9404_01465"/>
<evidence type="ECO:0008006" key="3">
    <source>
        <dbReference type="Google" id="ProtNLM"/>
    </source>
</evidence>
<dbReference type="AlphaFoldDB" id="A0A191ZEC3"/>
<evidence type="ECO:0000313" key="2">
    <source>
        <dbReference type="Proteomes" id="UP000078596"/>
    </source>
</evidence>
<dbReference type="Proteomes" id="UP000078596">
    <property type="component" value="Chromosome"/>
</dbReference>
<reference evidence="1 2" key="1">
    <citation type="submission" date="2016-06" db="EMBL/GenBank/DDBJ databases">
        <title>Insight into the functional genes involving in sulfur oxidation in Pearl River water.</title>
        <authorList>
            <person name="Luo J."/>
            <person name="Tan X."/>
            <person name="Lin W."/>
        </authorList>
    </citation>
    <scope>NUCLEOTIDE SEQUENCE [LARGE SCALE GENOMIC DNA]</scope>
    <source>
        <strain evidence="1 2">LS2</strain>
    </source>
</reference>
<accession>A0A191ZEC3</accession>
<dbReference type="RefSeq" id="WP_066098009.1">
    <property type="nucleotide sequence ID" value="NZ_CP016027.1"/>
</dbReference>
<dbReference type="OrthoDB" id="6088517at2"/>
<sequence>MNDTTILERNRVILSHFDSYSANLVFARIDSSILLPEALPDGASPADAPAAIDEIHEPAAVMNALTARLGLDPALIAGGKLAVDSEFGAWMAGTDGPIRIHLARFSTPDAPRDLVESLGGVFMPISTLRGLPMTELNLLRQVFNLMLGS</sequence>
<dbReference type="KEGG" id="haz:A9404_01465"/>
<proteinExistence type="predicted"/>
<organism evidence="1 2">
    <name type="scientific">Halothiobacillus diazotrophicus</name>
    <dbReference type="NCBI Taxonomy" id="1860122"/>
    <lineage>
        <taxon>Bacteria</taxon>
        <taxon>Pseudomonadati</taxon>
        <taxon>Pseudomonadota</taxon>
        <taxon>Gammaproteobacteria</taxon>
        <taxon>Chromatiales</taxon>
        <taxon>Halothiobacillaceae</taxon>
        <taxon>Halothiobacillus</taxon>
    </lineage>
</organism>
<protein>
    <recommendedName>
        <fullName evidence="3">Nudix hydrolase domain-containing protein</fullName>
    </recommendedName>
</protein>